<keyword evidence="1" id="KW-0813">Transport</keyword>
<evidence type="ECO:0000259" key="5">
    <source>
        <dbReference type="Pfam" id="PF26018"/>
    </source>
</evidence>
<dbReference type="RefSeq" id="WP_014967846.1">
    <property type="nucleotide sequence ID" value="NC_018664.1"/>
</dbReference>
<feature type="domain" description="RND related beta-barrel" evidence="3">
    <location>
        <begin position="269"/>
        <end position="340"/>
    </location>
</feature>
<evidence type="ECO:0000259" key="3">
    <source>
        <dbReference type="Pfam" id="PF26011"/>
    </source>
</evidence>
<dbReference type="InterPro" id="IPR058729">
    <property type="entry name" value="Beta-barrel_RND-rel"/>
</dbReference>
<accession>K0B175</accession>
<dbReference type="EMBL" id="CP003326">
    <property type="protein sequence ID" value="AFS78710.1"/>
    <property type="molecule type" value="Genomic_DNA"/>
</dbReference>
<feature type="domain" description="RND related alpha-helical hairpin" evidence="4">
    <location>
        <begin position="100"/>
        <end position="202"/>
    </location>
</feature>
<dbReference type="GO" id="GO:0060003">
    <property type="term" value="P:copper ion export"/>
    <property type="evidence" value="ECO:0007669"/>
    <property type="project" value="TreeGrafter"/>
</dbReference>
<sequence>MDKKKKKKTKKKNILRLLLIIIILVYFTIRSIPILIASKAKTTPIENGTIVESVDCEGIVLRDEVVYRAESQGDISLKVKSGTKVSKGINIAEIKNETFNNYKKELEEVDREIEEHKKRLSSQNDMLKEDIKKNQDEIDYIMVSLQNNISEQNYEEVKRLKDRLLIVTNKKDAISSEKKLVADQIDTLMKKRNDIVQKMKSSSLTYYSQTAGIVSTTIDGLESKFSSKELDKYKISDYKLLKENKTTVKDKNAVKIGDPIFKIVEEQEWFVMFKADNKQIDEIKEGDNVSINLVKSNEKLKGTVVKLDKSKKETLLIVKFKDYLHKFYNERYIDLQLIKESYEGLKIHNSSIVEKDGVQGAFIKDVSGIVTFIPIKIIGKDDEYSIIEEGLNSQIEIMNNGKKELVRTLKLFDEVFLDGSKVKEGQIVDYNGGD</sequence>
<evidence type="ECO:0000256" key="1">
    <source>
        <dbReference type="ARBA" id="ARBA00022448"/>
    </source>
</evidence>
<dbReference type="GO" id="GO:0030313">
    <property type="term" value="C:cell envelope"/>
    <property type="evidence" value="ECO:0007669"/>
    <property type="project" value="TreeGrafter"/>
</dbReference>
<dbReference type="PANTHER" id="PTHR30097:SF4">
    <property type="entry name" value="SLR6042 PROTEIN"/>
    <property type="match status" value="1"/>
</dbReference>
<dbReference type="Pfam" id="PF26018">
    <property type="entry name" value="BSH_RND_rel"/>
    <property type="match status" value="1"/>
</dbReference>
<dbReference type="InterPro" id="IPR058728">
    <property type="entry name" value="HH_RND-rel"/>
</dbReference>
<dbReference type="HOGENOM" id="CLU_052312_0_0_9"/>
<organism evidence="6 7">
    <name type="scientific">Gottschalkia acidurici (strain ATCC 7906 / DSM 604 / BCRC 14475 / CIP 104303 / KCTC 5404 / NCIMB 10678 / 9a)</name>
    <name type="common">Clostridium acidurici</name>
    <dbReference type="NCBI Taxonomy" id="1128398"/>
    <lineage>
        <taxon>Bacteria</taxon>
        <taxon>Bacillati</taxon>
        <taxon>Bacillota</taxon>
        <taxon>Tissierellia</taxon>
        <taxon>Tissierellales</taxon>
        <taxon>Gottschalkiaceae</taxon>
        <taxon>Gottschalkia</taxon>
    </lineage>
</organism>
<protein>
    <recommendedName>
        <fullName evidence="8">Membrane fusion protein</fullName>
    </recommendedName>
</protein>
<keyword evidence="2" id="KW-0175">Coiled coil</keyword>
<name>K0B175_GOTA9</name>
<reference evidence="6 7" key="1">
    <citation type="journal article" date="2012" name="PLoS ONE">
        <title>The purine-utilizing bacterium Clostridium acidurici 9a: a genome-guided metabolic reconsideration.</title>
        <authorList>
            <person name="Hartwich K."/>
            <person name="Poehlein A."/>
            <person name="Daniel R."/>
        </authorList>
    </citation>
    <scope>NUCLEOTIDE SEQUENCE [LARGE SCALE GENOMIC DNA]</scope>
    <source>
        <strain evidence="7">ATCC 7906 / DSM 604 / BCRC 14475 / CIP 104303 / KCTC 5404 / NCIMB 10678 / 9a</strain>
    </source>
</reference>
<dbReference type="InterPro" id="IPR058709">
    <property type="entry name" value="BSH_RND-rel"/>
</dbReference>
<dbReference type="InterPro" id="IPR051909">
    <property type="entry name" value="MFP_Cation_Efflux"/>
</dbReference>
<dbReference type="OrthoDB" id="1834786at2"/>
<dbReference type="AlphaFoldDB" id="K0B175"/>
<dbReference type="GO" id="GO:0015679">
    <property type="term" value="P:plasma membrane copper ion transport"/>
    <property type="evidence" value="ECO:0007669"/>
    <property type="project" value="TreeGrafter"/>
</dbReference>
<feature type="coiled-coil region" evidence="2">
    <location>
        <begin position="92"/>
        <end position="137"/>
    </location>
</feature>
<evidence type="ECO:0008006" key="8">
    <source>
        <dbReference type="Google" id="ProtNLM"/>
    </source>
</evidence>
<evidence type="ECO:0000313" key="7">
    <source>
        <dbReference type="Proteomes" id="UP000006094"/>
    </source>
</evidence>
<dbReference type="Proteomes" id="UP000006094">
    <property type="component" value="Chromosome"/>
</dbReference>
<evidence type="ECO:0000256" key="2">
    <source>
        <dbReference type="SAM" id="Coils"/>
    </source>
</evidence>
<feature type="domain" description="RND related barrel-sandwich hybrid" evidence="5">
    <location>
        <begin position="64"/>
        <end position="265"/>
    </location>
</feature>
<proteinExistence type="predicted"/>
<dbReference type="PANTHER" id="PTHR30097">
    <property type="entry name" value="CATION EFFLUX SYSTEM PROTEIN CUSB"/>
    <property type="match status" value="1"/>
</dbReference>
<dbReference type="KEGG" id="cad:Curi_c17030"/>
<dbReference type="Pfam" id="PF26012">
    <property type="entry name" value="HH_RND_rel"/>
    <property type="match status" value="1"/>
</dbReference>
<dbReference type="STRING" id="1128398.Curi_c17030"/>
<evidence type="ECO:0000313" key="6">
    <source>
        <dbReference type="EMBL" id="AFS78710.1"/>
    </source>
</evidence>
<keyword evidence="7" id="KW-1185">Reference proteome</keyword>
<evidence type="ECO:0000259" key="4">
    <source>
        <dbReference type="Pfam" id="PF26012"/>
    </source>
</evidence>
<dbReference type="Pfam" id="PF26011">
    <property type="entry name" value="Beta-barrel_RND_rel"/>
    <property type="match status" value="1"/>
</dbReference>
<dbReference type="eggNOG" id="COG0845">
    <property type="taxonomic scope" value="Bacteria"/>
</dbReference>
<gene>
    <name evidence="6" type="ordered locus">Curi_c17030</name>
</gene>